<organism evidence="3 4">
    <name type="scientific">Streblomastix strix</name>
    <dbReference type="NCBI Taxonomy" id="222440"/>
    <lineage>
        <taxon>Eukaryota</taxon>
        <taxon>Metamonada</taxon>
        <taxon>Preaxostyla</taxon>
        <taxon>Oxymonadida</taxon>
        <taxon>Streblomastigidae</taxon>
        <taxon>Streblomastix</taxon>
    </lineage>
</organism>
<protein>
    <recommendedName>
        <fullName evidence="5">EGF-like domain-containing protein</fullName>
    </recommendedName>
</protein>
<accession>A0A5J4UP19</accession>
<keyword evidence="2" id="KW-0732">Signal</keyword>
<evidence type="ECO:0000313" key="3">
    <source>
        <dbReference type="EMBL" id="KAA6371914.1"/>
    </source>
</evidence>
<keyword evidence="1" id="KW-0812">Transmembrane</keyword>
<dbReference type="Proteomes" id="UP000324800">
    <property type="component" value="Unassembled WGS sequence"/>
</dbReference>
<keyword evidence="1" id="KW-0472">Membrane</keyword>
<evidence type="ECO:0000256" key="1">
    <source>
        <dbReference type="SAM" id="Phobius"/>
    </source>
</evidence>
<name>A0A5J4UP19_9EUKA</name>
<reference evidence="3 4" key="1">
    <citation type="submission" date="2019-03" db="EMBL/GenBank/DDBJ databases">
        <title>Single cell metagenomics reveals metabolic interactions within the superorganism composed of flagellate Streblomastix strix and complex community of Bacteroidetes bacteria on its surface.</title>
        <authorList>
            <person name="Treitli S.C."/>
            <person name="Kolisko M."/>
            <person name="Husnik F."/>
            <person name="Keeling P."/>
            <person name="Hampl V."/>
        </authorList>
    </citation>
    <scope>NUCLEOTIDE SEQUENCE [LARGE SCALE GENOMIC DNA]</scope>
    <source>
        <strain evidence="3">ST1C</strain>
    </source>
</reference>
<dbReference type="EMBL" id="SNRW01014053">
    <property type="protein sequence ID" value="KAA6371914.1"/>
    <property type="molecule type" value="Genomic_DNA"/>
</dbReference>
<gene>
    <name evidence="3" type="ORF">EZS28_032559</name>
</gene>
<feature type="chain" id="PRO_5023894284" description="EGF-like domain-containing protein" evidence="2">
    <location>
        <begin position="19"/>
        <end position="379"/>
    </location>
</feature>
<proteinExistence type="predicted"/>
<feature type="signal peptide" evidence="2">
    <location>
        <begin position="1"/>
        <end position="18"/>
    </location>
</feature>
<sequence length="379" mass="43108">MLQSVLLIILSYCEILTSKRLTKSNDIIDIIKYKDRLYYPRDRIDDNNDLILNFSEYTPEIITPKFIPYYSTKISAFVPYSGANRFGESFLSIQRADFVRLKTTQTLNQSEIECNLVRESYEEKIYSLLGYTIRAIKGLDIAPSITYIAANRPSRVIVKFPISQQYPDQISQLPPPSCDMHDDDQLLIAYVLRKYGVVGTDRASNSDIPTYKSNCFSGSLENFDPVFKGYTLAIFRGNMNTVKDAIIRFGAVNLNDIGIIIGWEGRRWIVASPVMLGSVNTYSYMISEQRVEQDESDYEGEVIFNLDIIKVNCVFDSTAPECSGQCMNNVNQTTEQCGCIVGDMRLACQDIPKQNAGSIRVTLSFVVAVMFLPMWFIFW</sequence>
<feature type="transmembrane region" description="Helical" evidence="1">
    <location>
        <begin position="358"/>
        <end position="378"/>
    </location>
</feature>
<comment type="caution">
    <text evidence="3">The sequence shown here is derived from an EMBL/GenBank/DDBJ whole genome shotgun (WGS) entry which is preliminary data.</text>
</comment>
<evidence type="ECO:0008006" key="5">
    <source>
        <dbReference type="Google" id="ProtNLM"/>
    </source>
</evidence>
<keyword evidence="1" id="KW-1133">Transmembrane helix</keyword>
<evidence type="ECO:0000256" key="2">
    <source>
        <dbReference type="SAM" id="SignalP"/>
    </source>
</evidence>
<evidence type="ECO:0000313" key="4">
    <source>
        <dbReference type="Proteomes" id="UP000324800"/>
    </source>
</evidence>
<dbReference type="AlphaFoldDB" id="A0A5J4UP19"/>